<evidence type="ECO:0000313" key="2">
    <source>
        <dbReference type="Proteomes" id="UP001199044"/>
    </source>
</evidence>
<keyword evidence="2" id="KW-1185">Reference proteome</keyword>
<protein>
    <submittedName>
        <fullName evidence="1">Aspartate/glutamate racemase family protein</fullName>
    </submittedName>
</protein>
<dbReference type="Gene3D" id="3.40.50.1860">
    <property type="match status" value="2"/>
</dbReference>
<dbReference type="RefSeq" id="WP_225252232.1">
    <property type="nucleotide sequence ID" value="NZ_JAIWIU010000224.1"/>
</dbReference>
<sequence length="214" mass="23053">MSIDRIGVIRVLSSDNQAFLDMHQNIMQQAVPDKQWQTKALWDQPNGIHDEETLTQALPKIYQLGSLWSSDVDMLVVSCAADPGVETLRESLKIPVIGAGQSCCKIAKRYGTTIGVLGLEPLAPDVFYRELSDCSVIYRQPIHVNCTHDIHTPLGQASIIDAALECEALGAQVIALACTGMATVDIAGLLASHISLPVINPVLAAGMCITDQSF</sequence>
<dbReference type="InterPro" id="IPR015942">
    <property type="entry name" value="Asp/Glu/hydantoin_racemase"/>
</dbReference>
<accession>A0ABS7YV73</accession>
<proteinExistence type="predicted"/>
<gene>
    <name evidence="1" type="ORF">LDJ79_22785</name>
</gene>
<evidence type="ECO:0000313" key="1">
    <source>
        <dbReference type="EMBL" id="MCA2018957.1"/>
    </source>
</evidence>
<reference evidence="2" key="1">
    <citation type="submission" date="2023-07" db="EMBL/GenBank/DDBJ databases">
        <title>Molecular identification of indigenous halophilic bacteria isolated from red sea cost, biodegradation of synthetic dyes and assessment of degraded metabolite toxicity.</title>
        <authorList>
            <person name="Chaieb K."/>
            <person name="Altayb H.N."/>
        </authorList>
    </citation>
    <scope>NUCLEOTIDE SEQUENCE [LARGE SCALE GENOMIC DNA]</scope>
    <source>
        <strain evidence="2">K20</strain>
    </source>
</reference>
<dbReference type="EMBL" id="JAIWIU010000224">
    <property type="protein sequence ID" value="MCA2018957.1"/>
    <property type="molecule type" value="Genomic_DNA"/>
</dbReference>
<name>A0ABS7YV73_9VIBR</name>
<dbReference type="Pfam" id="PF01177">
    <property type="entry name" value="Asp_Glu_race"/>
    <property type="match status" value="1"/>
</dbReference>
<organism evidence="1 2">
    <name type="scientific">Vibrio tritonius</name>
    <dbReference type="NCBI Taxonomy" id="1435069"/>
    <lineage>
        <taxon>Bacteria</taxon>
        <taxon>Pseudomonadati</taxon>
        <taxon>Pseudomonadota</taxon>
        <taxon>Gammaproteobacteria</taxon>
        <taxon>Vibrionales</taxon>
        <taxon>Vibrionaceae</taxon>
        <taxon>Vibrio</taxon>
    </lineage>
</organism>
<dbReference type="Proteomes" id="UP001199044">
    <property type="component" value="Unassembled WGS sequence"/>
</dbReference>
<comment type="caution">
    <text evidence="1">The sequence shown here is derived from an EMBL/GenBank/DDBJ whole genome shotgun (WGS) entry which is preliminary data.</text>
</comment>
<dbReference type="InterPro" id="IPR001920">
    <property type="entry name" value="Asp/Glu_race"/>
</dbReference>